<feature type="domain" description="HTH lacI-type" evidence="4">
    <location>
        <begin position="2"/>
        <end position="56"/>
    </location>
</feature>
<dbReference type="InterPro" id="IPR001387">
    <property type="entry name" value="Cro/C1-type_HTH"/>
</dbReference>
<dbReference type="Gene3D" id="3.40.50.2300">
    <property type="match status" value="2"/>
</dbReference>
<dbReference type="PATRIC" id="fig|320778.3.peg.689"/>
<evidence type="ECO:0000259" key="4">
    <source>
        <dbReference type="PROSITE" id="PS50932"/>
    </source>
</evidence>
<dbReference type="Pfam" id="PF13377">
    <property type="entry name" value="Peripla_BP_3"/>
    <property type="match status" value="1"/>
</dbReference>
<dbReference type="InterPro" id="IPR046335">
    <property type="entry name" value="LacI/GalR-like_sensor"/>
</dbReference>
<accession>A0A0J1HI25</accession>
<dbReference type="PROSITE" id="PS50943">
    <property type="entry name" value="HTH_CROC1"/>
    <property type="match status" value="1"/>
</dbReference>
<dbReference type="RefSeq" id="WP_047883758.1">
    <property type="nucleotide sequence ID" value="NZ_CP071325.1"/>
</dbReference>
<evidence type="ECO:0000259" key="5">
    <source>
        <dbReference type="PROSITE" id="PS50943"/>
    </source>
</evidence>
<keyword evidence="2" id="KW-0238">DNA-binding</keyword>
<dbReference type="OrthoDB" id="9798934at2"/>
<protein>
    <submittedName>
        <fullName evidence="6">LacI family transcriptional regulator</fullName>
    </submittedName>
</protein>
<sequence>MASIQDVASLAGVHRSTVSRIINGEGKFRSDTRRKVEQAMATLNYRPSAIARSLATASSNMTGLLVTYYTGGFFGEMMEQVQNELDLHKKFLITAQGHHSADGEREAIDRFHALRCEGYVLNSRYLSDDELRELAAESTPFVLLDRLVEGLEDRCITFDHTLAAKMAVQHLIQQGHRNIACISGPMDRISSQQRYQGYLLAMQEAGLPVNPGLTVFGDYKRESGYQAVRELYQTGMTFSALFSCNEEMMLGAVLYFHEHAIDIPRQVALISFDSVDLCQGLYPPVSEVYFPLSEMAQSAVKLLISKINDTSFWGPQHFAPQLRLR</sequence>
<dbReference type="PROSITE" id="PS50932">
    <property type="entry name" value="HTH_LACI_2"/>
    <property type="match status" value="1"/>
</dbReference>
<dbReference type="EMBL" id="LDOU01000003">
    <property type="protein sequence ID" value="KLV11258.1"/>
    <property type="molecule type" value="Genomic_DNA"/>
</dbReference>
<reference evidence="6 7" key="1">
    <citation type="submission" date="2015-05" db="EMBL/GenBank/DDBJ databases">
        <title>Photobacterium galathea sp. nov.</title>
        <authorList>
            <person name="Machado H."/>
            <person name="Gram L."/>
        </authorList>
    </citation>
    <scope>NUCLEOTIDE SEQUENCE [LARGE SCALE GENOMIC DNA]</scope>
    <source>
        <strain evidence="6 7">DSM 22954</strain>
    </source>
</reference>
<keyword evidence="1" id="KW-0805">Transcription regulation</keyword>
<dbReference type="SMART" id="SM00354">
    <property type="entry name" value="HTH_LACI"/>
    <property type="match status" value="1"/>
</dbReference>
<dbReference type="STRING" id="320778.ABT57_03210"/>
<dbReference type="InterPro" id="IPR000843">
    <property type="entry name" value="HTH_LacI"/>
</dbReference>
<dbReference type="Gene3D" id="1.10.260.40">
    <property type="entry name" value="lambda repressor-like DNA-binding domains"/>
    <property type="match status" value="1"/>
</dbReference>
<evidence type="ECO:0000313" key="7">
    <source>
        <dbReference type="Proteomes" id="UP000035909"/>
    </source>
</evidence>
<evidence type="ECO:0000256" key="3">
    <source>
        <dbReference type="ARBA" id="ARBA00023163"/>
    </source>
</evidence>
<dbReference type="InterPro" id="IPR010982">
    <property type="entry name" value="Lambda_DNA-bd_dom_sf"/>
</dbReference>
<keyword evidence="7" id="KW-1185">Reference proteome</keyword>
<dbReference type="CDD" id="cd06270">
    <property type="entry name" value="PBP1_GalS-like"/>
    <property type="match status" value="1"/>
</dbReference>
<evidence type="ECO:0000256" key="1">
    <source>
        <dbReference type="ARBA" id="ARBA00023015"/>
    </source>
</evidence>
<dbReference type="InterPro" id="IPR028082">
    <property type="entry name" value="Peripla_BP_I"/>
</dbReference>
<dbReference type="PANTHER" id="PTHR30146">
    <property type="entry name" value="LACI-RELATED TRANSCRIPTIONAL REPRESSOR"/>
    <property type="match status" value="1"/>
</dbReference>
<dbReference type="GO" id="GO:0003700">
    <property type="term" value="F:DNA-binding transcription factor activity"/>
    <property type="evidence" value="ECO:0007669"/>
    <property type="project" value="TreeGrafter"/>
</dbReference>
<organism evidence="6 7">
    <name type="scientific">Photobacterium ganghwense</name>
    <dbReference type="NCBI Taxonomy" id="320778"/>
    <lineage>
        <taxon>Bacteria</taxon>
        <taxon>Pseudomonadati</taxon>
        <taxon>Pseudomonadota</taxon>
        <taxon>Gammaproteobacteria</taxon>
        <taxon>Vibrionales</taxon>
        <taxon>Vibrionaceae</taxon>
        <taxon>Photobacterium</taxon>
    </lineage>
</organism>
<proteinExistence type="predicted"/>
<dbReference type="SUPFAM" id="SSF47413">
    <property type="entry name" value="lambda repressor-like DNA-binding domains"/>
    <property type="match status" value="1"/>
</dbReference>
<evidence type="ECO:0000313" key="6">
    <source>
        <dbReference type="EMBL" id="KLV11258.1"/>
    </source>
</evidence>
<keyword evidence="3" id="KW-0804">Transcription</keyword>
<dbReference type="CDD" id="cd01392">
    <property type="entry name" value="HTH_LacI"/>
    <property type="match status" value="1"/>
</dbReference>
<dbReference type="PANTHER" id="PTHR30146:SF131">
    <property type="entry name" value="LACI FAMILY DNA-BINDING TRANSCRIPTIONAL REGULATOR"/>
    <property type="match status" value="1"/>
</dbReference>
<dbReference type="SUPFAM" id="SSF53822">
    <property type="entry name" value="Periplasmic binding protein-like I"/>
    <property type="match status" value="1"/>
</dbReference>
<name>A0A0J1HI25_9GAMM</name>
<gene>
    <name evidence="6" type="ORF">ABT57_03210</name>
</gene>
<feature type="domain" description="HTH cro/C1-type" evidence="5">
    <location>
        <begin position="3"/>
        <end position="46"/>
    </location>
</feature>
<dbReference type="Pfam" id="PF00356">
    <property type="entry name" value="LacI"/>
    <property type="match status" value="1"/>
</dbReference>
<dbReference type="AlphaFoldDB" id="A0A0J1HI25"/>
<evidence type="ECO:0000256" key="2">
    <source>
        <dbReference type="ARBA" id="ARBA00023125"/>
    </source>
</evidence>
<dbReference type="Proteomes" id="UP000035909">
    <property type="component" value="Unassembled WGS sequence"/>
</dbReference>
<dbReference type="GO" id="GO:0000976">
    <property type="term" value="F:transcription cis-regulatory region binding"/>
    <property type="evidence" value="ECO:0007669"/>
    <property type="project" value="TreeGrafter"/>
</dbReference>
<comment type="caution">
    <text evidence="6">The sequence shown here is derived from an EMBL/GenBank/DDBJ whole genome shotgun (WGS) entry which is preliminary data.</text>
</comment>